<protein>
    <recommendedName>
        <fullName evidence="1">Outer membrane protein beta-barrel domain-containing protein</fullName>
    </recommendedName>
</protein>
<dbReference type="EMBL" id="CP002534">
    <property type="protein sequence ID" value="ADY28781.1"/>
    <property type="molecule type" value="Genomic_DNA"/>
</dbReference>
<dbReference type="STRING" id="867900.Celly_0950"/>
<dbReference type="Proteomes" id="UP000007487">
    <property type="component" value="Chromosome"/>
</dbReference>
<dbReference type="InterPro" id="IPR025665">
    <property type="entry name" value="Beta-barrel_OMP_2"/>
</dbReference>
<dbReference type="OrthoDB" id="947434at2"/>
<sequence>MKKIILLSFLITSLSYSQSNKPKLSFGVALGANISFFNTPVSELGYNESLGYSNSARVSAKLDLSTFYKINDYLRLESGLSYVGKGTEYRRPNSSVIIIDQNGSDSGYDKTRFRLDYIEIPVKANINLKKLFKSKNFEQMPIYFNVGLSGGFNIMSDIRYNSYIPGSSSGGVLVNVEESFEVQEFDYAKPFIINSMVGFSYVFKEINKNKFTVGLEYSQSLQNVYEEKDIESSYNYKTKNGSIALSFGFEFY</sequence>
<evidence type="ECO:0000313" key="3">
    <source>
        <dbReference type="Proteomes" id="UP000007487"/>
    </source>
</evidence>
<dbReference type="RefSeq" id="WP_013620529.1">
    <property type="nucleotide sequence ID" value="NC_015167.1"/>
</dbReference>
<dbReference type="HOGENOM" id="CLU_1101348_0_0_10"/>
<organism evidence="2 3">
    <name type="scientific">Cellulophaga lytica (strain ATCC 23178 / DSM 7489 / JCM 8516 / NBRC 14961 / NCIMB 1423 / VKM B-1433 / Cy l20)</name>
    <dbReference type="NCBI Taxonomy" id="867900"/>
    <lineage>
        <taxon>Bacteria</taxon>
        <taxon>Pseudomonadati</taxon>
        <taxon>Bacteroidota</taxon>
        <taxon>Flavobacteriia</taxon>
        <taxon>Flavobacteriales</taxon>
        <taxon>Flavobacteriaceae</taxon>
        <taxon>Cellulophaga</taxon>
    </lineage>
</organism>
<name>F0RDN3_CELLC</name>
<proteinExistence type="predicted"/>
<keyword evidence="3" id="KW-1185">Reference proteome</keyword>
<dbReference type="AlphaFoldDB" id="F0RDN3"/>
<dbReference type="KEGG" id="cly:Celly_0950"/>
<gene>
    <name evidence="2" type="ordered locus">Celly_0950</name>
</gene>
<feature type="domain" description="Outer membrane protein beta-barrel" evidence="1">
    <location>
        <begin position="17"/>
        <end position="225"/>
    </location>
</feature>
<accession>F0RDN3</accession>
<dbReference type="Pfam" id="PF13568">
    <property type="entry name" value="OMP_b-brl_2"/>
    <property type="match status" value="1"/>
</dbReference>
<evidence type="ECO:0000313" key="2">
    <source>
        <dbReference type="EMBL" id="ADY28781.1"/>
    </source>
</evidence>
<reference evidence="2 3" key="1">
    <citation type="journal article" date="2011" name="Stand. Genomic Sci.">
        <title>Complete genome sequence of Cellulophaga lytica type strain (LIM- 21).</title>
        <authorList>
            <person name="Pati A."/>
            <person name="Abt B."/>
            <person name="Teshima H."/>
            <person name="Nolan M."/>
            <person name="Lapidus A."/>
            <person name="Lucas S."/>
            <person name="Hammon N."/>
            <person name="Deshpande S."/>
            <person name="Cheng J.F."/>
            <person name="Tapia R."/>
            <person name="Han C."/>
            <person name="Goodwin L."/>
            <person name="Pitluck S."/>
            <person name="Liolios K."/>
            <person name="Pagani I."/>
            <person name="Mavromatis K."/>
            <person name="Ovchinikova G."/>
            <person name="Chen A."/>
            <person name="Palaniappan K."/>
            <person name="Land M."/>
            <person name="Hauser L."/>
            <person name="Jeffries C.D."/>
            <person name="Detter J.C."/>
            <person name="Brambilla E.M."/>
            <person name="Kannan K.P."/>
            <person name="Rohde M."/>
            <person name="Spring S."/>
            <person name="Goker M."/>
            <person name="Woyke T."/>
            <person name="Bristow J."/>
            <person name="Eisen J.A."/>
            <person name="Markowitz V."/>
            <person name="Hugenholtz P."/>
            <person name="Kyrpides N.C."/>
            <person name="Klenk H.P."/>
            <person name="Ivanova N."/>
        </authorList>
    </citation>
    <scope>NUCLEOTIDE SEQUENCE [LARGE SCALE GENOMIC DNA]</scope>
    <source>
        <strain evidence="3">ATCC 23178 / DSM 7489 / JCM 8516 / NBRC 14961 / NCIMB 1423 / VKM B-1433 / Cy l20</strain>
    </source>
</reference>
<evidence type="ECO:0000259" key="1">
    <source>
        <dbReference type="Pfam" id="PF13568"/>
    </source>
</evidence>